<keyword evidence="6 11" id="KW-0460">Magnesium</keyword>
<comment type="cofactor">
    <cofactor evidence="11">
        <name>NADPH</name>
        <dbReference type="ChEBI" id="CHEBI:57783"/>
    </cofactor>
</comment>
<evidence type="ECO:0000256" key="9">
    <source>
        <dbReference type="ARBA" id="ARBA00023235"/>
    </source>
</evidence>
<gene>
    <name evidence="11 13" type="primary">fni</name>
    <name evidence="13" type="ORF">ACFOSB_20805</name>
</gene>
<comment type="similarity">
    <text evidence="11">Belongs to the IPP isomerase type 2 family.</text>
</comment>
<comment type="subcellular location">
    <subcellularLocation>
        <location evidence="11">Cytoplasm</location>
    </subcellularLocation>
</comment>
<dbReference type="Proteomes" id="UP001595803">
    <property type="component" value="Unassembled WGS sequence"/>
</dbReference>
<evidence type="ECO:0000256" key="11">
    <source>
        <dbReference type="HAMAP-Rule" id="MF_00354"/>
    </source>
</evidence>
<name>A0ABV7ZE29_9DEIO</name>
<evidence type="ECO:0000256" key="3">
    <source>
        <dbReference type="ARBA" id="ARBA00022630"/>
    </source>
</evidence>
<accession>A0ABV7ZE29</accession>
<feature type="binding site" evidence="11">
    <location>
        <position position="88"/>
    </location>
    <ligand>
        <name>FMN</name>
        <dbReference type="ChEBI" id="CHEBI:58210"/>
    </ligand>
</feature>
<keyword evidence="8 11" id="KW-0414">Isoprene biosynthesis</keyword>
<dbReference type="NCBIfam" id="TIGR02151">
    <property type="entry name" value="IPP_isom_2"/>
    <property type="match status" value="1"/>
</dbReference>
<dbReference type="InterPro" id="IPR000262">
    <property type="entry name" value="FMN-dep_DH"/>
</dbReference>
<evidence type="ECO:0000313" key="14">
    <source>
        <dbReference type="Proteomes" id="UP001595803"/>
    </source>
</evidence>
<comment type="cofactor">
    <cofactor evidence="11">
        <name>Mg(2+)</name>
        <dbReference type="ChEBI" id="CHEBI:18420"/>
    </cofactor>
</comment>
<keyword evidence="2 11" id="KW-0963">Cytoplasm</keyword>
<proteinExistence type="inferred from homology"/>
<dbReference type="EC" id="5.3.3.2" evidence="11"/>
<feature type="binding site" evidence="11">
    <location>
        <begin position="260"/>
        <end position="262"/>
    </location>
    <ligand>
        <name>FMN</name>
        <dbReference type="ChEBI" id="CHEBI:58210"/>
    </ligand>
</feature>
<sequence>MHHLQACLEPHSQYQTVTTGLDAVPWPYRALPEVDLAAVQLQTTFLGRRLAAPVLIGAMTGGAERARIINRNLATAAQRLGIGMMLGSQRVMLERPEVTETFRVRDVAPDILLVGNLGAAQFGLGYGAAEALRAVQQVGADALAIHANPLQEAMQAGGDTRWRGLLERLSDVVPALPFPTILKEVGHGLDVGTARAAADIGFMALDVAGAGGTSWARVEQLVRYGTVRSPALCELGIPTARALRDVRGALPGMPLVASGGIRTGLDAARALALGAQVVAVARPLLEPALEGPEAAEAWLANFIHDLRIALFVGGYDRVDEVRPALDWPLATARG</sequence>
<evidence type="ECO:0000256" key="7">
    <source>
        <dbReference type="ARBA" id="ARBA00022857"/>
    </source>
</evidence>
<feature type="binding site" evidence="11">
    <location>
        <position position="152"/>
    </location>
    <ligand>
        <name>Mg(2+)</name>
        <dbReference type="ChEBI" id="CHEBI:18420"/>
    </ligand>
</feature>
<dbReference type="EMBL" id="JBHRZG010000024">
    <property type="protein sequence ID" value="MFC3835309.1"/>
    <property type="molecule type" value="Genomic_DNA"/>
</dbReference>
<comment type="catalytic activity">
    <reaction evidence="11">
        <text>isopentenyl diphosphate = dimethylallyl diphosphate</text>
        <dbReference type="Rhea" id="RHEA:23284"/>
        <dbReference type="ChEBI" id="CHEBI:57623"/>
        <dbReference type="ChEBI" id="CHEBI:128769"/>
        <dbReference type="EC" id="5.3.3.2"/>
    </reaction>
</comment>
<comment type="function">
    <text evidence="11">Involved in the biosynthesis of isoprenoids. Catalyzes the 1,3-allylic rearrangement of the homoallylic substrate isopentenyl (IPP) to its allylic isomer, dimethylallyl diphosphate (DMAPP).</text>
</comment>
<evidence type="ECO:0000313" key="13">
    <source>
        <dbReference type="EMBL" id="MFC3835309.1"/>
    </source>
</evidence>
<evidence type="ECO:0000256" key="6">
    <source>
        <dbReference type="ARBA" id="ARBA00022842"/>
    </source>
</evidence>
<evidence type="ECO:0000256" key="10">
    <source>
        <dbReference type="ARBA" id="ARBA00025810"/>
    </source>
</evidence>
<dbReference type="CDD" id="cd02811">
    <property type="entry name" value="IDI-2_FMN"/>
    <property type="match status" value="1"/>
</dbReference>
<dbReference type="Gene3D" id="3.20.20.70">
    <property type="entry name" value="Aldolase class I"/>
    <property type="match status" value="1"/>
</dbReference>
<keyword evidence="5 11" id="KW-0479">Metal-binding</keyword>
<protein>
    <recommendedName>
        <fullName evidence="11">Isopentenyl-diphosphate delta-isomerase</fullName>
        <shortName evidence="11">IPP isomerase</shortName>
        <ecNumber evidence="11">5.3.3.2</ecNumber>
    </recommendedName>
    <alternativeName>
        <fullName evidence="11">Isopentenyl diphosphate:dimethylallyl diphosphate isomerase</fullName>
    </alternativeName>
    <alternativeName>
        <fullName evidence="11">Isopentenyl pyrophosphate isomerase</fullName>
    </alternativeName>
    <alternativeName>
        <fullName evidence="11">Type 2 isopentenyl diphosphate isomerase</fullName>
        <shortName evidence="11">IDI-2</shortName>
    </alternativeName>
</protein>
<dbReference type="InterPro" id="IPR011179">
    <property type="entry name" value="IPdP_isomerase"/>
</dbReference>
<dbReference type="PANTHER" id="PTHR43665">
    <property type="entry name" value="ISOPENTENYL-DIPHOSPHATE DELTA-ISOMERASE"/>
    <property type="match status" value="1"/>
</dbReference>
<evidence type="ECO:0000259" key="12">
    <source>
        <dbReference type="Pfam" id="PF01070"/>
    </source>
</evidence>
<dbReference type="HAMAP" id="MF_00354">
    <property type="entry name" value="Idi_2"/>
    <property type="match status" value="1"/>
</dbReference>
<dbReference type="SUPFAM" id="SSF51395">
    <property type="entry name" value="FMN-linked oxidoreductases"/>
    <property type="match status" value="1"/>
</dbReference>
<feature type="binding site" evidence="11">
    <location>
        <position position="116"/>
    </location>
    <ligand>
        <name>FMN</name>
        <dbReference type="ChEBI" id="CHEBI:58210"/>
    </ligand>
</feature>
<keyword evidence="7 11" id="KW-0521">NADP</keyword>
<dbReference type="InterPro" id="IPR013785">
    <property type="entry name" value="Aldolase_TIM"/>
</dbReference>
<evidence type="ECO:0000256" key="2">
    <source>
        <dbReference type="ARBA" id="ARBA00022490"/>
    </source>
</evidence>
<feature type="binding site" evidence="11">
    <location>
        <position position="213"/>
    </location>
    <ligand>
        <name>FMN</name>
        <dbReference type="ChEBI" id="CHEBI:58210"/>
    </ligand>
</feature>
<feature type="binding site" evidence="11">
    <location>
        <begin position="58"/>
        <end position="60"/>
    </location>
    <ligand>
        <name>FMN</name>
        <dbReference type="ChEBI" id="CHEBI:58210"/>
    </ligand>
</feature>
<dbReference type="Pfam" id="PF01070">
    <property type="entry name" value="FMN_dh"/>
    <property type="match status" value="1"/>
</dbReference>
<dbReference type="PIRSF" id="PIRSF003314">
    <property type="entry name" value="IPP_isomerase"/>
    <property type="match status" value="1"/>
</dbReference>
<feature type="binding site" evidence="11">
    <location>
        <begin position="88"/>
        <end position="90"/>
    </location>
    <ligand>
        <name>substrate</name>
    </ligand>
</feature>
<comment type="caution">
    <text evidence="11">Lacks conserved residue(s) required for the propagation of feature annotation.</text>
</comment>
<comment type="subunit">
    <text evidence="10 11">Homooctamer. Dimer of tetramers.</text>
</comment>
<feature type="binding site" evidence="11">
    <location>
        <position position="183"/>
    </location>
    <ligand>
        <name>FMN</name>
        <dbReference type="ChEBI" id="CHEBI:58210"/>
    </ligand>
</feature>
<feature type="binding site" evidence="11">
    <location>
        <position position="151"/>
    </location>
    <ligand>
        <name>substrate</name>
    </ligand>
</feature>
<evidence type="ECO:0000256" key="5">
    <source>
        <dbReference type="ARBA" id="ARBA00022723"/>
    </source>
</evidence>
<dbReference type="RefSeq" id="WP_322474683.1">
    <property type="nucleotide sequence ID" value="NZ_JBHRZG010000024.1"/>
</dbReference>
<dbReference type="PANTHER" id="PTHR43665:SF1">
    <property type="entry name" value="ISOPENTENYL-DIPHOSPHATE DELTA-ISOMERASE"/>
    <property type="match status" value="1"/>
</dbReference>
<dbReference type="GO" id="GO:0004452">
    <property type="term" value="F:isopentenyl-diphosphate delta-isomerase activity"/>
    <property type="evidence" value="ECO:0007669"/>
    <property type="project" value="UniProtKB-EC"/>
</dbReference>
<evidence type="ECO:0000256" key="8">
    <source>
        <dbReference type="ARBA" id="ARBA00023229"/>
    </source>
</evidence>
<evidence type="ECO:0000256" key="4">
    <source>
        <dbReference type="ARBA" id="ARBA00022643"/>
    </source>
</evidence>
<evidence type="ECO:0000256" key="1">
    <source>
        <dbReference type="ARBA" id="ARBA00001917"/>
    </source>
</evidence>
<keyword evidence="4 11" id="KW-0288">FMN</keyword>
<keyword evidence="14" id="KW-1185">Reference proteome</keyword>
<comment type="caution">
    <text evidence="13">The sequence shown here is derived from an EMBL/GenBank/DDBJ whole genome shotgun (WGS) entry which is preliminary data.</text>
</comment>
<organism evidence="13 14">
    <name type="scientific">Deinococcus rufus</name>
    <dbReference type="NCBI Taxonomy" id="2136097"/>
    <lineage>
        <taxon>Bacteria</taxon>
        <taxon>Thermotogati</taxon>
        <taxon>Deinococcota</taxon>
        <taxon>Deinococci</taxon>
        <taxon>Deinococcales</taxon>
        <taxon>Deinococcaceae</taxon>
        <taxon>Deinococcus</taxon>
    </lineage>
</organism>
<comment type="cofactor">
    <cofactor evidence="1 11">
        <name>FMN</name>
        <dbReference type="ChEBI" id="CHEBI:58210"/>
    </cofactor>
</comment>
<keyword evidence="9 11" id="KW-0413">Isomerase</keyword>
<feature type="domain" description="FMN-dependent dehydrogenase" evidence="12">
    <location>
        <begin position="168"/>
        <end position="324"/>
    </location>
</feature>
<keyword evidence="3 11" id="KW-0285">Flavoprotein</keyword>
<feature type="binding site" evidence="11">
    <location>
        <begin position="281"/>
        <end position="282"/>
    </location>
    <ligand>
        <name>FMN</name>
        <dbReference type="ChEBI" id="CHEBI:58210"/>
    </ligand>
</feature>
<reference evidence="14" key="1">
    <citation type="journal article" date="2019" name="Int. J. Syst. Evol. Microbiol.">
        <title>The Global Catalogue of Microorganisms (GCM) 10K type strain sequencing project: providing services to taxonomists for standard genome sequencing and annotation.</title>
        <authorList>
            <consortium name="The Broad Institute Genomics Platform"/>
            <consortium name="The Broad Institute Genome Sequencing Center for Infectious Disease"/>
            <person name="Wu L."/>
            <person name="Ma J."/>
        </authorList>
    </citation>
    <scope>NUCLEOTIDE SEQUENCE [LARGE SCALE GENOMIC DNA]</scope>
    <source>
        <strain evidence="14">CCTCC AB 2017081</strain>
    </source>
</reference>